<feature type="domain" description="TANGO6 HEAT repeat" evidence="1">
    <location>
        <begin position="1"/>
        <end position="88"/>
    </location>
</feature>
<dbReference type="EMBL" id="WNYA01033613">
    <property type="protein sequence ID" value="KAG8537128.1"/>
    <property type="molecule type" value="Genomic_DNA"/>
</dbReference>
<dbReference type="GO" id="GO:0009306">
    <property type="term" value="P:protein secretion"/>
    <property type="evidence" value="ECO:0007669"/>
    <property type="project" value="TreeGrafter"/>
</dbReference>
<dbReference type="InterPro" id="IPR057407">
    <property type="entry name" value="HEAT_TANGO6"/>
</dbReference>
<feature type="non-terminal residue" evidence="2">
    <location>
        <position position="1"/>
    </location>
</feature>
<evidence type="ECO:0000313" key="2">
    <source>
        <dbReference type="EMBL" id="KAG8537128.1"/>
    </source>
</evidence>
<gene>
    <name evidence="2" type="ORF">GDO81_025027</name>
</gene>
<sequence>NWKKCDAIAKVLASCPQQSTTVEEYYRTVCPQILDLLHIENLLTARQFQRVATETFLKMGRDQPQLAEKYLILPMLKPLLNCTKTKAGNKHLFKMHAGLCHE</sequence>
<dbReference type="PANTHER" id="PTHR20959">
    <property type="entry name" value="TRANSPORT AND GOLGI ORGANIZATION PROTEIN 6 FAMILY MEMBER"/>
    <property type="match status" value="1"/>
</dbReference>
<accession>A0AAV6YSV4</accession>
<comment type="caution">
    <text evidence="2">The sequence shown here is derived from an EMBL/GenBank/DDBJ whole genome shotgun (WGS) entry which is preliminary data.</text>
</comment>
<evidence type="ECO:0000313" key="3">
    <source>
        <dbReference type="Proteomes" id="UP000824782"/>
    </source>
</evidence>
<proteinExistence type="predicted"/>
<reference evidence="2" key="1">
    <citation type="thesis" date="2020" institute="ProQuest LLC" country="789 East Eisenhower Parkway, Ann Arbor, MI, USA">
        <title>Comparative Genomics and Chromosome Evolution.</title>
        <authorList>
            <person name="Mudd A.B."/>
        </authorList>
    </citation>
    <scope>NUCLEOTIDE SEQUENCE</scope>
    <source>
        <strain evidence="2">237g6f4</strain>
        <tissue evidence="2">Blood</tissue>
    </source>
</reference>
<protein>
    <recommendedName>
        <fullName evidence="1">TANGO6 HEAT repeat domain-containing protein</fullName>
    </recommendedName>
</protein>
<dbReference type="Proteomes" id="UP000824782">
    <property type="component" value="Unassembled WGS sequence"/>
</dbReference>
<dbReference type="PANTHER" id="PTHR20959:SF1">
    <property type="entry name" value="TRANSPORT AND GOLGI ORGANIZATION PROTEIN 6 HOMOLOG"/>
    <property type="match status" value="1"/>
</dbReference>
<dbReference type="Pfam" id="PF23565">
    <property type="entry name" value="ARM_TANGO6"/>
    <property type="match status" value="1"/>
</dbReference>
<name>A0AAV6YSV4_ENGPU</name>
<evidence type="ECO:0000259" key="1">
    <source>
        <dbReference type="Pfam" id="PF23565"/>
    </source>
</evidence>
<organism evidence="2 3">
    <name type="scientific">Engystomops pustulosus</name>
    <name type="common">Tungara frog</name>
    <name type="synonym">Physalaemus pustulosus</name>
    <dbReference type="NCBI Taxonomy" id="76066"/>
    <lineage>
        <taxon>Eukaryota</taxon>
        <taxon>Metazoa</taxon>
        <taxon>Chordata</taxon>
        <taxon>Craniata</taxon>
        <taxon>Vertebrata</taxon>
        <taxon>Euteleostomi</taxon>
        <taxon>Amphibia</taxon>
        <taxon>Batrachia</taxon>
        <taxon>Anura</taxon>
        <taxon>Neobatrachia</taxon>
        <taxon>Hyloidea</taxon>
        <taxon>Leptodactylidae</taxon>
        <taxon>Leiuperinae</taxon>
        <taxon>Engystomops</taxon>
    </lineage>
</organism>
<keyword evidence="3" id="KW-1185">Reference proteome</keyword>
<dbReference type="AlphaFoldDB" id="A0AAV6YSV4"/>
<dbReference type="InterPro" id="IPR039600">
    <property type="entry name" value="TANGO6/Rtp1"/>
</dbReference>